<dbReference type="InterPro" id="IPR036944">
    <property type="entry name" value="PPIase_FKBP_N_sf"/>
</dbReference>
<organism evidence="8 9">
    <name type="scientific">Flexibacter flexilis DSM 6793</name>
    <dbReference type="NCBI Taxonomy" id="927664"/>
    <lineage>
        <taxon>Bacteria</taxon>
        <taxon>Pseudomonadati</taxon>
        <taxon>Bacteroidota</taxon>
        <taxon>Cytophagia</taxon>
        <taxon>Cytophagales</taxon>
        <taxon>Flexibacteraceae</taxon>
        <taxon>Flexibacter</taxon>
    </lineage>
</organism>
<feature type="domain" description="PPIase FKBP-type" evidence="7">
    <location>
        <begin position="123"/>
        <end position="209"/>
    </location>
</feature>
<dbReference type="EMBL" id="FOLE01000004">
    <property type="protein sequence ID" value="SFC31603.1"/>
    <property type="molecule type" value="Genomic_DNA"/>
</dbReference>
<evidence type="ECO:0000259" key="7">
    <source>
        <dbReference type="PROSITE" id="PS50059"/>
    </source>
</evidence>
<dbReference type="GO" id="GO:0003755">
    <property type="term" value="F:peptidyl-prolyl cis-trans isomerase activity"/>
    <property type="evidence" value="ECO:0007669"/>
    <property type="project" value="UniProtKB-UniRule"/>
</dbReference>
<dbReference type="InterPro" id="IPR001179">
    <property type="entry name" value="PPIase_FKBP_dom"/>
</dbReference>
<evidence type="ECO:0000256" key="5">
    <source>
        <dbReference type="PROSITE-ProRule" id="PRU00277"/>
    </source>
</evidence>
<name>A0A1I1ICY8_9BACT</name>
<evidence type="ECO:0000256" key="4">
    <source>
        <dbReference type="ARBA" id="ARBA00023235"/>
    </source>
</evidence>
<keyword evidence="9" id="KW-1185">Reference proteome</keyword>
<dbReference type="Pfam" id="PF01346">
    <property type="entry name" value="FKBP_N"/>
    <property type="match status" value="1"/>
</dbReference>
<dbReference type="EC" id="5.2.1.8" evidence="6"/>
<dbReference type="SUPFAM" id="SSF54534">
    <property type="entry name" value="FKBP-like"/>
    <property type="match status" value="1"/>
</dbReference>
<dbReference type="STRING" id="927664.SAMN05421780_104225"/>
<evidence type="ECO:0000256" key="1">
    <source>
        <dbReference type="ARBA" id="ARBA00000971"/>
    </source>
</evidence>
<dbReference type="RefSeq" id="WP_091511043.1">
    <property type="nucleotide sequence ID" value="NZ_FOLE01000004.1"/>
</dbReference>
<keyword evidence="4 5" id="KW-0413">Isomerase</keyword>
<dbReference type="PANTHER" id="PTHR43811:SF23">
    <property type="entry name" value="FKBP-TYPE 22 KDA PEPTIDYL-PROLYL CIS-TRANS ISOMERASE"/>
    <property type="match status" value="1"/>
</dbReference>
<protein>
    <recommendedName>
        <fullName evidence="6">Peptidyl-prolyl cis-trans isomerase</fullName>
        <ecNumber evidence="6">5.2.1.8</ecNumber>
    </recommendedName>
</protein>
<accession>A0A1I1ICY8</accession>
<evidence type="ECO:0000313" key="8">
    <source>
        <dbReference type="EMBL" id="SFC31603.1"/>
    </source>
</evidence>
<dbReference type="Gene3D" id="1.10.287.460">
    <property type="entry name" value="Peptidyl-prolyl cis-trans isomerase, FKBP-type, N-terminal domain"/>
    <property type="match status" value="1"/>
</dbReference>
<comment type="similarity">
    <text evidence="2 6">Belongs to the FKBP-type PPIase family.</text>
</comment>
<dbReference type="Proteomes" id="UP000199514">
    <property type="component" value="Unassembled WGS sequence"/>
</dbReference>
<dbReference type="Pfam" id="PF00254">
    <property type="entry name" value="FKBP_C"/>
    <property type="match status" value="1"/>
</dbReference>
<reference evidence="8 9" key="1">
    <citation type="submission" date="2016-10" db="EMBL/GenBank/DDBJ databases">
        <authorList>
            <person name="de Groot N.N."/>
        </authorList>
    </citation>
    <scope>NUCLEOTIDE SEQUENCE [LARGE SCALE GENOMIC DNA]</scope>
    <source>
        <strain evidence="8 9">DSM 6793</strain>
    </source>
</reference>
<dbReference type="InterPro" id="IPR046357">
    <property type="entry name" value="PPIase_dom_sf"/>
</dbReference>
<evidence type="ECO:0000256" key="3">
    <source>
        <dbReference type="ARBA" id="ARBA00023110"/>
    </source>
</evidence>
<dbReference type="InterPro" id="IPR000774">
    <property type="entry name" value="PPIase_FKBP_N"/>
</dbReference>
<gene>
    <name evidence="8" type="ORF">SAMN05421780_104225</name>
</gene>
<sequence>MDISELLGTIGKTEEQDKISYSAGVVMAMSLKDLGFEEISSADFIEGMDSVFNNSFPKITAKRAVDIFNNYIALLREEQKEKNATEGRVFLEQNAQREGVVCLPSGLQYEVLRQGKGQTPNLLNHVEVTYEGYLVNNEVFDSSKHHSGGVEFEIGEMIPGWQEVLQLMPEGSRWKVYIPHYLAYGEAGAAPMIQPNATLIFIIELKKIIK</sequence>
<dbReference type="OrthoDB" id="9814548at2"/>
<evidence type="ECO:0000256" key="2">
    <source>
        <dbReference type="ARBA" id="ARBA00006577"/>
    </source>
</evidence>
<dbReference type="AlphaFoldDB" id="A0A1I1ICY8"/>
<keyword evidence="3 5" id="KW-0697">Rotamase</keyword>
<comment type="catalytic activity">
    <reaction evidence="1 5 6">
        <text>[protein]-peptidylproline (omega=180) = [protein]-peptidylproline (omega=0)</text>
        <dbReference type="Rhea" id="RHEA:16237"/>
        <dbReference type="Rhea" id="RHEA-COMP:10747"/>
        <dbReference type="Rhea" id="RHEA-COMP:10748"/>
        <dbReference type="ChEBI" id="CHEBI:83833"/>
        <dbReference type="ChEBI" id="CHEBI:83834"/>
        <dbReference type="EC" id="5.2.1.8"/>
    </reaction>
</comment>
<evidence type="ECO:0000313" key="9">
    <source>
        <dbReference type="Proteomes" id="UP000199514"/>
    </source>
</evidence>
<dbReference type="PANTHER" id="PTHR43811">
    <property type="entry name" value="FKBP-TYPE PEPTIDYL-PROLYL CIS-TRANS ISOMERASE FKPA"/>
    <property type="match status" value="1"/>
</dbReference>
<dbReference type="Gene3D" id="3.10.50.40">
    <property type="match status" value="1"/>
</dbReference>
<dbReference type="GO" id="GO:0006457">
    <property type="term" value="P:protein folding"/>
    <property type="evidence" value="ECO:0007669"/>
    <property type="project" value="InterPro"/>
</dbReference>
<proteinExistence type="inferred from homology"/>
<dbReference type="PROSITE" id="PS50059">
    <property type="entry name" value="FKBP_PPIASE"/>
    <property type="match status" value="1"/>
</dbReference>
<evidence type="ECO:0000256" key="6">
    <source>
        <dbReference type="RuleBase" id="RU003915"/>
    </source>
</evidence>